<proteinExistence type="predicted"/>
<dbReference type="Proteomes" id="UP000490939">
    <property type="component" value="Unassembled WGS sequence"/>
</dbReference>
<comment type="caution">
    <text evidence="2">The sequence shown here is derived from an EMBL/GenBank/DDBJ whole genome shotgun (WGS) entry which is preliminary data.</text>
</comment>
<evidence type="ECO:0000313" key="5">
    <source>
        <dbReference type="Proteomes" id="UP000447873"/>
    </source>
</evidence>
<dbReference type="EMBL" id="WNWR01000165">
    <property type="protein sequence ID" value="KAE9989865.1"/>
    <property type="molecule type" value="Genomic_DNA"/>
</dbReference>
<reference evidence="2 4" key="1">
    <citation type="submission" date="2019-11" db="EMBL/GenBank/DDBJ databases">
        <title>Venturia inaequalis Genome Resource.</title>
        <authorList>
            <person name="Lichtner F.J."/>
        </authorList>
    </citation>
    <scope>NUCLEOTIDE SEQUENCE [LARGE SCALE GENOMIC DNA]</scope>
    <source>
        <strain evidence="1 5">120213</strain>
        <strain evidence="2">Bline_iso_100314</strain>
        <strain evidence="3 6">DMI_063113</strain>
    </source>
</reference>
<name>A0A8H3V4E8_VENIN</name>
<accession>A0A8H3V4E8</accession>
<evidence type="ECO:0000313" key="1">
    <source>
        <dbReference type="EMBL" id="KAE9973701.1"/>
    </source>
</evidence>
<gene>
    <name evidence="2" type="ORF">BLS_008029</name>
    <name evidence="3" type="ORF">EG327_002167</name>
    <name evidence="1" type="ORF">EG328_004259</name>
</gene>
<protein>
    <submittedName>
        <fullName evidence="2">Uncharacterized protein</fullName>
    </submittedName>
</protein>
<keyword evidence="6" id="KW-1185">Reference proteome</keyword>
<dbReference type="AlphaFoldDB" id="A0A8H3V4E8"/>
<sequence>MALMPLSISTANHNITKKLRSSCKELKQQVLAKQNWAVIRHAKREPAEKDEELFSETKKTRMEVEDPITATYLAKIRQYKTCGRWAADRRKFGRDPYDDVLGF</sequence>
<dbReference type="Proteomes" id="UP000433883">
    <property type="component" value="Unassembled WGS sequence"/>
</dbReference>
<organism evidence="2 4">
    <name type="scientific">Venturia inaequalis</name>
    <name type="common">Apple scab fungus</name>
    <dbReference type="NCBI Taxonomy" id="5025"/>
    <lineage>
        <taxon>Eukaryota</taxon>
        <taxon>Fungi</taxon>
        <taxon>Dikarya</taxon>
        <taxon>Ascomycota</taxon>
        <taxon>Pezizomycotina</taxon>
        <taxon>Dothideomycetes</taxon>
        <taxon>Pleosporomycetidae</taxon>
        <taxon>Venturiales</taxon>
        <taxon>Venturiaceae</taxon>
        <taxon>Venturia</taxon>
    </lineage>
</organism>
<evidence type="ECO:0000313" key="2">
    <source>
        <dbReference type="EMBL" id="KAE9980968.1"/>
    </source>
</evidence>
<evidence type="ECO:0000313" key="6">
    <source>
        <dbReference type="Proteomes" id="UP000490939"/>
    </source>
</evidence>
<evidence type="ECO:0000313" key="4">
    <source>
        <dbReference type="Proteomes" id="UP000433883"/>
    </source>
</evidence>
<dbReference type="EMBL" id="WNWQ01000066">
    <property type="protein sequence ID" value="KAE9980968.1"/>
    <property type="molecule type" value="Genomic_DNA"/>
</dbReference>
<evidence type="ECO:0000313" key="3">
    <source>
        <dbReference type="EMBL" id="KAE9989865.1"/>
    </source>
</evidence>
<dbReference type="OrthoDB" id="10387671at2759"/>
<dbReference type="EMBL" id="WNWS01000236">
    <property type="protein sequence ID" value="KAE9973701.1"/>
    <property type="molecule type" value="Genomic_DNA"/>
</dbReference>
<dbReference type="Proteomes" id="UP000447873">
    <property type="component" value="Unassembled WGS sequence"/>
</dbReference>